<evidence type="ECO:0008006" key="4">
    <source>
        <dbReference type="Google" id="ProtNLM"/>
    </source>
</evidence>
<proteinExistence type="predicted"/>
<feature type="transmembrane region" description="Helical" evidence="1">
    <location>
        <begin position="94"/>
        <end position="117"/>
    </location>
</feature>
<dbReference type="Proteomes" id="UP000235803">
    <property type="component" value="Unassembled WGS sequence"/>
</dbReference>
<comment type="caution">
    <text evidence="2">The sequence shown here is derived from an EMBL/GenBank/DDBJ whole genome shotgun (WGS) entry which is preliminary data.</text>
</comment>
<gene>
    <name evidence="2" type="ORF">C1H69_11665</name>
</gene>
<protein>
    <recommendedName>
        <fullName evidence="4">Transmembrane protein</fullName>
    </recommendedName>
</protein>
<reference evidence="2 3" key="1">
    <citation type="submission" date="2018-01" db="EMBL/GenBank/DDBJ databases">
        <title>Halomonas endophytica sp. nov., isolated from storage liquid in the stems of Populus euphratica.</title>
        <authorList>
            <person name="Chen C."/>
        </authorList>
    </citation>
    <scope>NUCLEOTIDE SEQUENCE [LARGE SCALE GENOMIC DNA]</scope>
    <source>
        <strain evidence="2 3">MC28</strain>
    </source>
</reference>
<accession>A0A2N7U3M5</accession>
<feature type="transmembrane region" description="Helical" evidence="1">
    <location>
        <begin position="35"/>
        <end position="56"/>
    </location>
</feature>
<dbReference type="AlphaFoldDB" id="A0A2N7U3M5"/>
<dbReference type="EMBL" id="PNRF01000023">
    <property type="protein sequence ID" value="PMR75031.1"/>
    <property type="molecule type" value="Genomic_DNA"/>
</dbReference>
<keyword evidence="1" id="KW-0812">Transmembrane</keyword>
<dbReference type="OrthoDB" id="6182972at2"/>
<evidence type="ECO:0000313" key="2">
    <source>
        <dbReference type="EMBL" id="PMR75031.1"/>
    </source>
</evidence>
<feature type="transmembrane region" description="Helical" evidence="1">
    <location>
        <begin position="68"/>
        <end position="88"/>
    </location>
</feature>
<keyword evidence="1" id="KW-0472">Membrane</keyword>
<evidence type="ECO:0000313" key="3">
    <source>
        <dbReference type="Proteomes" id="UP000235803"/>
    </source>
</evidence>
<evidence type="ECO:0000256" key="1">
    <source>
        <dbReference type="SAM" id="Phobius"/>
    </source>
</evidence>
<organism evidence="2 3">
    <name type="scientific">Billgrantia endophytica</name>
    <dbReference type="NCBI Taxonomy" id="2033802"/>
    <lineage>
        <taxon>Bacteria</taxon>
        <taxon>Pseudomonadati</taxon>
        <taxon>Pseudomonadota</taxon>
        <taxon>Gammaproteobacteria</taxon>
        <taxon>Oceanospirillales</taxon>
        <taxon>Halomonadaceae</taxon>
        <taxon>Billgrantia</taxon>
    </lineage>
</organism>
<keyword evidence="1" id="KW-1133">Transmembrane helix</keyword>
<feature type="transmembrane region" description="Helical" evidence="1">
    <location>
        <begin position="12"/>
        <end position="29"/>
    </location>
</feature>
<sequence length="123" mass="13742">MKAVPTAERVSIMLGLVVLMLSTIPRYLAGGHENRLTMILLALAAVVAVSVMHWRMLEADERQRLPQLLIRFGLALLVGMAVMGGWHALMTDWISWQLFIAHGATAGLLLHVLLLWWRPAVPR</sequence>
<name>A0A2N7U3M5_9GAMM</name>
<dbReference type="RefSeq" id="WP_102653575.1">
    <property type="nucleotide sequence ID" value="NZ_PNRF01000023.1"/>
</dbReference>
<keyword evidence="3" id="KW-1185">Reference proteome</keyword>